<accession>A0ABT8RDT4</accession>
<evidence type="ECO:0000313" key="1">
    <source>
        <dbReference type="EMBL" id="MDO1450269.1"/>
    </source>
</evidence>
<dbReference type="InterPro" id="IPR019268">
    <property type="entry name" value="DUF2278"/>
</dbReference>
<gene>
    <name evidence="1" type="ORF">Q0590_28570</name>
</gene>
<organism evidence="1 2">
    <name type="scientific">Rhodocytophaga aerolata</name>
    <dbReference type="NCBI Taxonomy" id="455078"/>
    <lineage>
        <taxon>Bacteria</taxon>
        <taxon>Pseudomonadati</taxon>
        <taxon>Bacteroidota</taxon>
        <taxon>Cytophagia</taxon>
        <taxon>Cytophagales</taxon>
        <taxon>Rhodocytophagaceae</taxon>
        <taxon>Rhodocytophaga</taxon>
    </lineage>
</organism>
<proteinExistence type="predicted"/>
<keyword evidence="2" id="KW-1185">Reference proteome</keyword>
<name>A0ABT8RDT4_9BACT</name>
<comment type="caution">
    <text evidence="1">The sequence shown here is derived from an EMBL/GenBank/DDBJ whole genome shotgun (WGS) entry which is preliminary data.</text>
</comment>
<dbReference type="RefSeq" id="WP_302041071.1">
    <property type="nucleotide sequence ID" value="NZ_JAUKPO010000027.1"/>
</dbReference>
<reference evidence="1" key="1">
    <citation type="submission" date="2023-07" db="EMBL/GenBank/DDBJ databases">
        <title>The genome sequence of Rhodocytophaga aerolata KACC 12507.</title>
        <authorList>
            <person name="Zhang X."/>
        </authorList>
    </citation>
    <scope>NUCLEOTIDE SEQUENCE</scope>
    <source>
        <strain evidence="1">KACC 12507</strain>
    </source>
</reference>
<evidence type="ECO:0000313" key="2">
    <source>
        <dbReference type="Proteomes" id="UP001168528"/>
    </source>
</evidence>
<dbReference type="Proteomes" id="UP001168528">
    <property type="component" value="Unassembled WGS sequence"/>
</dbReference>
<dbReference type="SUPFAM" id="SSF74853">
    <property type="entry name" value="Lamin A/C globular tail domain"/>
    <property type="match status" value="1"/>
</dbReference>
<dbReference type="InterPro" id="IPR036415">
    <property type="entry name" value="Lamin_tail_dom_sf"/>
</dbReference>
<protein>
    <submittedName>
        <fullName evidence="1">YukJ family protein</fullName>
    </submittedName>
</protein>
<sequence>MPINPYGILKGRPIDKQLGTGPNPHYQVLLVDDEFEYRIAINVKSKEYPSELLYLVDEDFMHPLLSQLFELRLGFTESEKVPNGLALDYIRGNLFDRTSMRALPHSLPGTDNDLNEKIDYFISQAMGREDALVYAFGERWGPEPGKRDKYFGFTPGYGIHNIHMNQGNVARFKGDDGVWQDGGILIHFPSENRFVAIFLAFQSQTWHTDDTTGHRIETPSDGFDQVDNQEMEQKIYIIAALVNPSGDDSNKETVTLLNVSSETIHLQRWAIADKRKQKQIITAQQLTPFQTLTISLTGQTAQLSNEGGIITLLDSQGLKVHGVSYTKSQAQKSGWLLKF</sequence>
<dbReference type="Pfam" id="PF10042">
    <property type="entry name" value="DUF2278"/>
    <property type="match status" value="1"/>
</dbReference>
<dbReference type="EMBL" id="JAUKPO010000027">
    <property type="protein sequence ID" value="MDO1450269.1"/>
    <property type="molecule type" value="Genomic_DNA"/>
</dbReference>